<dbReference type="STRING" id="301148.B4135_2769"/>
<gene>
    <name evidence="2" type="ORF">B4135_2769</name>
</gene>
<feature type="region of interest" description="Disordered" evidence="1">
    <location>
        <begin position="102"/>
        <end position="123"/>
    </location>
</feature>
<evidence type="ECO:0000256" key="1">
    <source>
        <dbReference type="SAM" id="MobiDB-lite"/>
    </source>
</evidence>
<organism evidence="2 3">
    <name type="scientific">Caldibacillus debilis</name>
    <dbReference type="NCBI Taxonomy" id="301148"/>
    <lineage>
        <taxon>Bacteria</taxon>
        <taxon>Bacillati</taxon>
        <taxon>Bacillota</taxon>
        <taxon>Bacilli</taxon>
        <taxon>Bacillales</taxon>
        <taxon>Bacillaceae</taxon>
        <taxon>Caldibacillus</taxon>
    </lineage>
</organism>
<reference evidence="2 3" key="1">
    <citation type="submission" date="2016-01" db="EMBL/GenBank/DDBJ databases">
        <title>Draft Genome Sequences of Seven Thermophilic Sporeformers Isolated from Foods.</title>
        <authorList>
            <person name="Berendsen E.M."/>
            <person name="Wells-Bennik M.H."/>
            <person name="Krawcyk A.O."/>
            <person name="De Jong A."/>
            <person name="Holsappel S."/>
            <person name="Eijlander R.T."/>
            <person name="Kuipers O.P."/>
        </authorList>
    </citation>
    <scope>NUCLEOTIDE SEQUENCE [LARGE SCALE GENOMIC DNA]</scope>
    <source>
        <strain evidence="2 3">B4135</strain>
    </source>
</reference>
<dbReference type="OrthoDB" id="1655540at2"/>
<dbReference type="Pfam" id="PF14071">
    <property type="entry name" value="YlbD_coat"/>
    <property type="match status" value="1"/>
</dbReference>
<evidence type="ECO:0008006" key="4">
    <source>
        <dbReference type="Google" id="ProtNLM"/>
    </source>
</evidence>
<dbReference type="EMBL" id="LQYT01000073">
    <property type="protein sequence ID" value="KYD14342.1"/>
    <property type="molecule type" value="Genomic_DNA"/>
</dbReference>
<dbReference type="InterPro" id="IPR025953">
    <property type="entry name" value="YlbD_coat"/>
</dbReference>
<evidence type="ECO:0000313" key="3">
    <source>
        <dbReference type="Proteomes" id="UP000075683"/>
    </source>
</evidence>
<protein>
    <recommendedName>
        <fullName evidence="4">Cytosolic protein</fullName>
    </recommendedName>
</protein>
<sequence>MAEKKLHPSVKRFKQFVKDHPHLIEQVRSGKTTWQKVYEDWTILGEDDDFWQNADYNQKGGKELKLDFLQPYLEKLKKMDVDQIQGYIGKISETLELIQGFLQSEGQPGQGEGKNRPFSFRKD</sequence>
<name>A0A150LR61_9BACI</name>
<comment type="caution">
    <text evidence="2">The sequence shown here is derived from an EMBL/GenBank/DDBJ whole genome shotgun (WGS) entry which is preliminary data.</text>
</comment>
<evidence type="ECO:0000313" key="2">
    <source>
        <dbReference type="EMBL" id="KYD14342.1"/>
    </source>
</evidence>
<proteinExistence type="predicted"/>
<accession>A0A150LR61</accession>
<dbReference type="Proteomes" id="UP000075683">
    <property type="component" value="Unassembled WGS sequence"/>
</dbReference>
<dbReference type="RefSeq" id="WP_061569363.1">
    <property type="nucleotide sequence ID" value="NZ_LQYT01000073.1"/>
</dbReference>
<dbReference type="AlphaFoldDB" id="A0A150LR61"/>